<feature type="domain" description="PAS" evidence="17">
    <location>
        <begin position="52"/>
        <end position="96"/>
    </location>
</feature>
<dbReference type="SMART" id="SM00086">
    <property type="entry name" value="PAC"/>
    <property type="match status" value="4"/>
</dbReference>
<keyword evidence="20" id="KW-1185">Reference proteome</keyword>
<feature type="domain" description="PAC" evidence="18">
    <location>
        <begin position="642"/>
        <end position="693"/>
    </location>
</feature>
<dbReference type="Pfam" id="PF02518">
    <property type="entry name" value="HATPase_c"/>
    <property type="match status" value="1"/>
</dbReference>
<protein>
    <recommendedName>
        <fullName evidence="3">histidine kinase</fullName>
        <ecNumber evidence="3">2.7.13.3</ecNumber>
    </recommendedName>
</protein>
<dbReference type="PROSITE" id="PS50110">
    <property type="entry name" value="RESPONSE_REGULATORY"/>
    <property type="match status" value="1"/>
</dbReference>
<dbReference type="InterPro" id="IPR003594">
    <property type="entry name" value="HATPase_dom"/>
</dbReference>
<feature type="domain" description="PAS" evidence="17">
    <location>
        <begin position="307"/>
        <end position="380"/>
    </location>
</feature>
<dbReference type="PANTHER" id="PTHR43047:SF78">
    <property type="entry name" value="SENSORY_REGULATORY PROTEIN RPFC"/>
    <property type="match status" value="1"/>
</dbReference>
<gene>
    <name evidence="19" type="ORF">CCR87_12675</name>
</gene>
<keyword evidence="11" id="KW-0902">Two-component regulatory system</keyword>
<reference evidence="19" key="2">
    <citation type="journal article" date="2020" name="Microorganisms">
        <title>Osmotic Adaptation and Compatible Solute Biosynthesis of Phototrophic Bacteria as Revealed from Genome Analyses.</title>
        <authorList>
            <person name="Imhoff J.F."/>
            <person name="Rahn T."/>
            <person name="Kunzel S."/>
            <person name="Keller A."/>
            <person name="Neulinger S.C."/>
        </authorList>
    </citation>
    <scope>NUCLEOTIDE SEQUENCE</scope>
    <source>
        <strain evidence="19">LMG 28126</strain>
    </source>
</reference>
<evidence type="ECO:0000256" key="14">
    <source>
        <dbReference type="SAM" id="Coils"/>
    </source>
</evidence>
<keyword evidence="6" id="KW-0812">Transmembrane</keyword>
<accession>A0A934TL73</accession>
<dbReference type="Gene3D" id="1.10.287.130">
    <property type="match status" value="1"/>
</dbReference>
<dbReference type="CDD" id="cd17546">
    <property type="entry name" value="REC_hyHK_CKI1_RcsC-like"/>
    <property type="match status" value="1"/>
</dbReference>
<dbReference type="CDD" id="cd00130">
    <property type="entry name" value="PAS"/>
    <property type="match status" value="4"/>
</dbReference>
<comment type="subcellular location">
    <subcellularLocation>
        <location evidence="2">Membrane</location>
    </subcellularLocation>
</comment>
<dbReference type="PROSITE" id="PS50113">
    <property type="entry name" value="PAC"/>
    <property type="match status" value="4"/>
</dbReference>
<evidence type="ECO:0000259" key="18">
    <source>
        <dbReference type="PROSITE" id="PS50113"/>
    </source>
</evidence>
<dbReference type="InterPro" id="IPR001789">
    <property type="entry name" value="Sig_transdc_resp-reg_receiver"/>
</dbReference>
<proteinExistence type="predicted"/>
<dbReference type="SMART" id="SM00387">
    <property type="entry name" value="HATPase_c"/>
    <property type="match status" value="1"/>
</dbReference>
<keyword evidence="9" id="KW-0067">ATP-binding</keyword>
<evidence type="ECO:0000256" key="12">
    <source>
        <dbReference type="ARBA" id="ARBA00023136"/>
    </source>
</evidence>
<dbReference type="Pfam" id="PF00072">
    <property type="entry name" value="Response_reg"/>
    <property type="match status" value="1"/>
</dbReference>
<evidence type="ECO:0000313" key="20">
    <source>
        <dbReference type="Proteomes" id="UP000706333"/>
    </source>
</evidence>
<dbReference type="GO" id="GO:0000155">
    <property type="term" value="F:phosphorelay sensor kinase activity"/>
    <property type="evidence" value="ECO:0007669"/>
    <property type="project" value="InterPro"/>
</dbReference>
<dbReference type="SUPFAM" id="SSF55874">
    <property type="entry name" value="ATPase domain of HSP90 chaperone/DNA topoisomerase II/histidine kinase"/>
    <property type="match status" value="1"/>
</dbReference>
<dbReference type="Proteomes" id="UP000706333">
    <property type="component" value="Unassembled WGS sequence"/>
</dbReference>
<dbReference type="SMART" id="SM00448">
    <property type="entry name" value="REC"/>
    <property type="match status" value="1"/>
</dbReference>
<evidence type="ECO:0000256" key="13">
    <source>
        <dbReference type="PROSITE-ProRule" id="PRU00169"/>
    </source>
</evidence>
<keyword evidence="5" id="KW-0808">Transferase</keyword>
<evidence type="ECO:0000256" key="5">
    <source>
        <dbReference type="ARBA" id="ARBA00022679"/>
    </source>
</evidence>
<dbReference type="CDD" id="cd16922">
    <property type="entry name" value="HATPase_EvgS-ArcB-TorS-like"/>
    <property type="match status" value="1"/>
</dbReference>
<dbReference type="InterPro" id="IPR000014">
    <property type="entry name" value="PAS"/>
</dbReference>
<dbReference type="InterPro" id="IPR013767">
    <property type="entry name" value="PAS_fold"/>
</dbReference>
<evidence type="ECO:0000256" key="4">
    <source>
        <dbReference type="ARBA" id="ARBA00022553"/>
    </source>
</evidence>
<evidence type="ECO:0000259" key="17">
    <source>
        <dbReference type="PROSITE" id="PS50112"/>
    </source>
</evidence>
<dbReference type="Gene3D" id="2.10.70.100">
    <property type="match status" value="1"/>
</dbReference>
<feature type="modified residue" description="4-aspartylphosphate" evidence="13">
    <location>
        <position position="996"/>
    </location>
</feature>
<feature type="coiled-coil region" evidence="14">
    <location>
        <begin position="169"/>
        <end position="196"/>
    </location>
</feature>
<evidence type="ECO:0000259" key="16">
    <source>
        <dbReference type="PROSITE" id="PS50110"/>
    </source>
</evidence>
<dbReference type="InterPro" id="IPR013655">
    <property type="entry name" value="PAS_fold_3"/>
</dbReference>
<dbReference type="PROSITE" id="PS50109">
    <property type="entry name" value="HIS_KIN"/>
    <property type="match status" value="1"/>
</dbReference>
<dbReference type="Pfam" id="PF12860">
    <property type="entry name" value="PAS_7"/>
    <property type="match status" value="1"/>
</dbReference>
<dbReference type="SMART" id="SM00388">
    <property type="entry name" value="HisKA"/>
    <property type="match status" value="1"/>
</dbReference>
<evidence type="ECO:0000256" key="3">
    <source>
        <dbReference type="ARBA" id="ARBA00012438"/>
    </source>
</evidence>
<dbReference type="InterPro" id="IPR000700">
    <property type="entry name" value="PAS-assoc_C"/>
</dbReference>
<dbReference type="PANTHER" id="PTHR43047">
    <property type="entry name" value="TWO-COMPONENT HISTIDINE PROTEIN KINASE"/>
    <property type="match status" value="1"/>
</dbReference>
<dbReference type="EMBL" id="NHSD01000292">
    <property type="protein sequence ID" value="MBK5928174.1"/>
    <property type="molecule type" value="Genomic_DNA"/>
</dbReference>
<evidence type="ECO:0000256" key="6">
    <source>
        <dbReference type="ARBA" id="ARBA00022692"/>
    </source>
</evidence>
<evidence type="ECO:0000256" key="10">
    <source>
        <dbReference type="ARBA" id="ARBA00022989"/>
    </source>
</evidence>
<dbReference type="InterPro" id="IPR011006">
    <property type="entry name" value="CheY-like_superfamily"/>
</dbReference>
<dbReference type="SUPFAM" id="SSF52172">
    <property type="entry name" value="CheY-like"/>
    <property type="match status" value="1"/>
</dbReference>
<feature type="domain" description="Histidine kinase" evidence="15">
    <location>
        <begin position="711"/>
        <end position="927"/>
    </location>
</feature>
<dbReference type="AlphaFoldDB" id="A0A934TL73"/>
<evidence type="ECO:0000256" key="1">
    <source>
        <dbReference type="ARBA" id="ARBA00000085"/>
    </source>
</evidence>
<keyword evidence="10" id="KW-1133">Transmembrane helix</keyword>
<dbReference type="InterPro" id="IPR036097">
    <property type="entry name" value="HisK_dim/P_sf"/>
</dbReference>
<dbReference type="InterPro" id="IPR004358">
    <property type="entry name" value="Sig_transdc_His_kin-like_C"/>
</dbReference>
<dbReference type="GO" id="GO:0005524">
    <property type="term" value="F:ATP binding"/>
    <property type="evidence" value="ECO:0007669"/>
    <property type="project" value="UniProtKB-KW"/>
</dbReference>
<feature type="domain" description="PAS" evidence="17">
    <location>
        <begin position="562"/>
        <end position="600"/>
    </location>
</feature>
<dbReference type="Gene3D" id="3.30.565.10">
    <property type="entry name" value="Histidine kinase-like ATPase, C-terminal domain"/>
    <property type="match status" value="1"/>
</dbReference>
<feature type="domain" description="PAS" evidence="17">
    <location>
        <begin position="431"/>
        <end position="504"/>
    </location>
</feature>
<keyword evidence="8" id="KW-0418">Kinase</keyword>
<dbReference type="InterPro" id="IPR005467">
    <property type="entry name" value="His_kinase_dom"/>
</dbReference>
<dbReference type="SMART" id="SM00091">
    <property type="entry name" value="PAS"/>
    <property type="match status" value="5"/>
</dbReference>
<dbReference type="GO" id="GO:0006355">
    <property type="term" value="P:regulation of DNA-templated transcription"/>
    <property type="evidence" value="ECO:0007669"/>
    <property type="project" value="InterPro"/>
</dbReference>
<feature type="domain" description="PAC" evidence="18">
    <location>
        <begin position="384"/>
        <end position="437"/>
    </location>
</feature>
<feature type="domain" description="Response regulatory" evidence="16">
    <location>
        <begin position="947"/>
        <end position="1066"/>
    </location>
</feature>
<dbReference type="NCBIfam" id="TIGR00229">
    <property type="entry name" value="sensory_box"/>
    <property type="match status" value="4"/>
</dbReference>
<evidence type="ECO:0000256" key="8">
    <source>
        <dbReference type="ARBA" id="ARBA00022777"/>
    </source>
</evidence>
<dbReference type="GO" id="GO:0016020">
    <property type="term" value="C:membrane"/>
    <property type="evidence" value="ECO:0007669"/>
    <property type="project" value="UniProtKB-SubCell"/>
</dbReference>
<dbReference type="PROSITE" id="PS50112">
    <property type="entry name" value="PAS"/>
    <property type="match status" value="4"/>
</dbReference>
<dbReference type="CDD" id="cd00082">
    <property type="entry name" value="HisKA"/>
    <property type="match status" value="1"/>
</dbReference>
<feature type="domain" description="PAC" evidence="18">
    <location>
        <begin position="125"/>
        <end position="178"/>
    </location>
</feature>
<evidence type="ECO:0000256" key="2">
    <source>
        <dbReference type="ARBA" id="ARBA00004370"/>
    </source>
</evidence>
<comment type="caution">
    <text evidence="19">The sequence shown here is derived from an EMBL/GenBank/DDBJ whole genome shotgun (WGS) entry which is preliminary data.</text>
</comment>
<organism evidence="19 20">
    <name type="scientific">Rhodobaculum claviforme</name>
    <dbReference type="NCBI Taxonomy" id="1549854"/>
    <lineage>
        <taxon>Bacteria</taxon>
        <taxon>Pseudomonadati</taxon>
        <taxon>Pseudomonadota</taxon>
        <taxon>Alphaproteobacteria</taxon>
        <taxon>Rhodobacterales</taxon>
        <taxon>Paracoccaceae</taxon>
        <taxon>Rhodobaculum</taxon>
    </lineage>
</organism>
<dbReference type="Pfam" id="PF08448">
    <property type="entry name" value="PAS_4"/>
    <property type="match status" value="1"/>
</dbReference>
<comment type="catalytic activity">
    <reaction evidence="1">
        <text>ATP + protein L-histidine = ADP + protein N-phospho-L-histidine.</text>
        <dbReference type="EC" id="2.7.13.3"/>
    </reaction>
</comment>
<evidence type="ECO:0000256" key="9">
    <source>
        <dbReference type="ARBA" id="ARBA00022840"/>
    </source>
</evidence>
<evidence type="ECO:0000259" key="15">
    <source>
        <dbReference type="PROSITE" id="PS50109"/>
    </source>
</evidence>
<name>A0A934TL73_9RHOB</name>
<dbReference type="FunFam" id="1.10.287.130:FF:000004">
    <property type="entry name" value="Ethylene receptor 1"/>
    <property type="match status" value="1"/>
</dbReference>
<dbReference type="SUPFAM" id="SSF47384">
    <property type="entry name" value="Homodimeric domain of signal transducing histidine kinase"/>
    <property type="match status" value="1"/>
</dbReference>
<dbReference type="InterPro" id="IPR001610">
    <property type="entry name" value="PAC"/>
</dbReference>
<dbReference type="Pfam" id="PF00512">
    <property type="entry name" value="HisKA"/>
    <property type="match status" value="1"/>
</dbReference>
<feature type="domain" description="PAC" evidence="18">
    <location>
        <begin position="508"/>
        <end position="561"/>
    </location>
</feature>
<dbReference type="Gene3D" id="3.40.50.2300">
    <property type="match status" value="1"/>
</dbReference>
<dbReference type="SUPFAM" id="SSF55785">
    <property type="entry name" value="PYP-like sensor domain (PAS domain)"/>
    <property type="match status" value="5"/>
</dbReference>
<reference evidence="19" key="1">
    <citation type="submission" date="2017-05" db="EMBL/GenBank/DDBJ databases">
        <authorList>
            <person name="Imhoff J.F."/>
            <person name="Rahn T."/>
            <person name="Kuenzel S."/>
            <person name="Neulinger S.C."/>
        </authorList>
    </citation>
    <scope>NUCLEOTIDE SEQUENCE</scope>
    <source>
        <strain evidence="19">LMG 28126</strain>
    </source>
</reference>
<keyword evidence="14" id="KW-0175">Coiled coil</keyword>
<sequence length="1074" mass="117448">MPGRAPPQRHRLGAPGAERWVEVTAAPRGPGAAPGHVVALRDVTAAARATHEVEQLSQIARRTGDLVVITDTDHRIDWVNPAFEARTGWRLEDVRGHLPESILQSPEADAAEVARIRGALLEGASASGLLLCRTRTDDAFWAEIDAYPLRDSDGRTTGHVTLATDVTARRAQEAKLERLAQEATRARERLEMAVEALPDAFAFFDAEDRLVLCNERYRTFHPRSGYMISPGVQFADFARAVAHSGDVADAVGREEAWLAERLASHREGRPGGEHRMADGSWLRVIERVTADGGRVGMRVDITELKEAERRLADIIHGAQVGTWEWHLASGENRINARWAEIVGYCPDEIDRSGIDLWRALVHPDDLARAEARLARVFAREIDQFEYELRMRHRDGHWVWVLSRGRVARWSPDGKPEVMAGVHMDITALKRAEERLEAILHAAEAGTWETDPARGGMRINDRWAEMLGYTVDELAPLPEHGFRTLMHPDDRARLEAEFGMDLEGRPDRFSVEVRVRHKAGAWVWLLARGRVLARDANGRPVRTAGIHLDITERKRLEQQLVAERDYMSRLMETNVSGITALDGDGRIIYANREAEAILGLSAAAVDRRSYADPRWQITAPDGGPLADAELPFTRAMTEGRVVRDVRFAIAWPDGTRRQLSVNAAPLLAEGLQARVVCAITDITEQVATEAALRSAAERAEAASEAKSRFLANMSHEIRTPLNGVLGMAQVLEEELSEPRHRRMLEVIRESGEMLLGVLNDVLDMSKIEAGKVTLEQVAFVPADLARRIEAMHALRAAEKHLSLEVVAAPGAERARLGDPGRVEQMLHNLVGNAVKFTEAGGVRVTLEGGCGPLRVVVHDTGIGMTDDQLARIFEDFEQADGTVTRRFGGTGLGMSIVRRLVALMGGQITVDSIPGAGTQVRVALPLPLAEGGPRDAVPVPAQPLEGLRALAADDNATNRLILQAMLSALGGAVTMVPDGQAAVEAWAPGRFDLILLDISMPGLDGLGALAAIRLREAEAGVPPAPAVAITANAMAHQVAQYMGAGFAAHVGKPFRREDLARTLLRVLDRAPPAQR</sequence>
<dbReference type="Pfam" id="PF08447">
    <property type="entry name" value="PAS_3"/>
    <property type="match status" value="2"/>
</dbReference>
<dbReference type="InterPro" id="IPR013656">
    <property type="entry name" value="PAS_4"/>
</dbReference>
<dbReference type="PRINTS" id="PR00344">
    <property type="entry name" value="BCTRLSENSOR"/>
</dbReference>
<keyword evidence="4 13" id="KW-0597">Phosphoprotein</keyword>
<dbReference type="InterPro" id="IPR035965">
    <property type="entry name" value="PAS-like_dom_sf"/>
</dbReference>
<evidence type="ECO:0000256" key="7">
    <source>
        <dbReference type="ARBA" id="ARBA00022741"/>
    </source>
</evidence>
<keyword evidence="7" id="KW-0547">Nucleotide-binding</keyword>
<dbReference type="FunFam" id="3.30.565.10:FF:000010">
    <property type="entry name" value="Sensor histidine kinase RcsC"/>
    <property type="match status" value="1"/>
</dbReference>
<evidence type="ECO:0000256" key="11">
    <source>
        <dbReference type="ARBA" id="ARBA00023012"/>
    </source>
</evidence>
<keyword evidence="12" id="KW-0472">Membrane</keyword>
<dbReference type="Pfam" id="PF00989">
    <property type="entry name" value="PAS"/>
    <property type="match status" value="1"/>
</dbReference>
<dbReference type="InterPro" id="IPR003661">
    <property type="entry name" value="HisK_dim/P_dom"/>
</dbReference>
<dbReference type="Gene3D" id="3.30.450.20">
    <property type="entry name" value="PAS domain"/>
    <property type="match status" value="5"/>
</dbReference>
<dbReference type="EC" id="2.7.13.3" evidence="3"/>
<dbReference type="InterPro" id="IPR036890">
    <property type="entry name" value="HATPase_C_sf"/>
</dbReference>
<evidence type="ECO:0000313" key="19">
    <source>
        <dbReference type="EMBL" id="MBK5928174.1"/>
    </source>
</evidence>